<sequence length="355" mass="39734">MAFLSTALRHTTRRPLSFPFQPSTTTIRWASIVPYTVHQTSTTSLYNTPPPPPVPMTLEQALEAHQHKQMASLLEEQIKLEQSQRMRFQSELQVELARHRNAILEKQELAALKRRGQLEFEREQEKRRVEEEEEEVRRQSLQQTSTAVESNKETAGVREASVQAQETDNKQQKNSTTTQAPYTTVAASIIDPRYRTMFGYRGPEHPKSTPEELAQLEQERRNILTAALTPSSSSSSSSVKNAATRILAEDRVRLAMMDYTPSQIEAMTPEQASAILDPRSAQPQEQQLLEQQSSSSKNTDTTTHTDANTCAQIGGTRTGTAKAATVVSTLVEDINEEEGTLRFAPDVMSSVSLHN</sequence>
<feature type="compositionally biased region" description="Basic and acidic residues" evidence="1">
    <location>
        <begin position="120"/>
        <end position="138"/>
    </location>
</feature>
<dbReference type="EMBL" id="KV442037">
    <property type="protein sequence ID" value="OAQ30004.1"/>
    <property type="molecule type" value="Genomic_DNA"/>
</dbReference>
<gene>
    <name evidence="2" type="ORF">K457DRAFT_137133</name>
</gene>
<dbReference type="Proteomes" id="UP000078512">
    <property type="component" value="Unassembled WGS sequence"/>
</dbReference>
<dbReference type="OrthoDB" id="2448986at2759"/>
<evidence type="ECO:0000256" key="1">
    <source>
        <dbReference type="SAM" id="MobiDB-lite"/>
    </source>
</evidence>
<feature type="compositionally biased region" description="Polar residues" evidence="1">
    <location>
        <begin position="162"/>
        <end position="184"/>
    </location>
</feature>
<evidence type="ECO:0000313" key="3">
    <source>
        <dbReference type="Proteomes" id="UP000078512"/>
    </source>
</evidence>
<reference evidence="2 3" key="1">
    <citation type="submission" date="2016-05" db="EMBL/GenBank/DDBJ databases">
        <title>Genome sequencing reveals origins of a unique bacterial endosymbiosis in the earliest lineages of terrestrial Fungi.</title>
        <authorList>
            <consortium name="DOE Joint Genome Institute"/>
            <person name="Uehling J."/>
            <person name="Gryganskyi A."/>
            <person name="Hameed K."/>
            <person name="Tschaplinski T."/>
            <person name="Misztal P."/>
            <person name="Wu S."/>
            <person name="Desiro A."/>
            <person name="Vande Pol N."/>
            <person name="Du Z.-Y."/>
            <person name="Zienkiewicz A."/>
            <person name="Zienkiewicz K."/>
            <person name="Morin E."/>
            <person name="Tisserant E."/>
            <person name="Splivallo R."/>
            <person name="Hainaut M."/>
            <person name="Henrissat B."/>
            <person name="Ohm R."/>
            <person name="Kuo A."/>
            <person name="Yan J."/>
            <person name="Lipzen A."/>
            <person name="Nolan M."/>
            <person name="Labutti K."/>
            <person name="Barry K."/>
            <person name="Goldstein A."/>
            <person name="Labbe J."/>
            <person name="Schadt C."/>
            <person name="Tuskan G."/>
            <person name="Grigoriev I."/>
            <person name="Martin F."/>
            <person name="Vilgalys R."/>
            <person name="Bonito G."/>
        </authorList>
    </citation>
    <scope>NUCLEOTIDE SEQUENCE [LARGE SCALE GENOMIC DNA]</scope>
    <source>
        <strain evidence="2 3">AG-77</strain>
    </source>
</reference>
<evidence type="ECO:0000313" key="2">
    <source>
        <dbReference type="EMBL" id="OAQ30004.1"/>
    </source>
</evidence>
<accession>A0A197K0I8</accession>
<organism evidence="2 3">
    <name type="scientific">Linnemannia elongata AG-77</name>
    <dbReference type="NCBI Taxonomy" id="1314771"/>
    <lineage>
        <taxon>Eukaryota</taxon>
        <taxon>Fungi</taxon>
        <taxon>Fungi incertae sedis</taxon>
        <taxon>Mucoromycota</taxon>
        <taxon>Mortierellomycotina</taxon>
        <taxon>Mortierellomycetes</taxon>
        <taxon>Mortierellales</taxon>
        <taxon>Mortierellaceae</taxon>
        <taxon>Linnemannia</taxon>
    </lineage>
</organism>
<protein>
    <submittedName>
        <fullName evidence="2">Uncharacterized protein</fullName>
    </submittedName>
</protein>
<feature type="region of interest" description="Disordered" evidence="1">
    <location>
        <begin position="120"/>
        <end position="184"/>
    </location>
</feature>
<keyword evidence="3" id="KW-1185">Reference proteome</keyword>
<proteinExistence type="predicted"/>
<feature type="compositionally biased region" description="Low complexity" evidence="1">
    <location>
        <begin position="284"/>
        <end position="312"/>
    </location>
</feature>
<feature type="region of interest" description="Disordered" evidence="1">
    <location>
        <begin position="280"/>
        <end position="312"/>
    </location>
</feature>
<dbReference type="AlphaFoldDB" id="A0A197K0I8"/>
<name>A0A197K0I8_9FUNG</name>
<feature type="compositionally biased region" description="Polar residues" evidence="1">
    <location>
        <begin position="140"/>
        <end position="149"/>
    </location>
</feature>